<evidence type="ECO:0000256" key="1">
    <source>
        <dbReference type="SAM" id="Coils"/>
    </source>
</evidence>
<protein>
    <submittedName>
        <fullName evidence="3">Glucose/sorbosone dehydrogenase</fullName>
    </submittedName>
</protein>
<feature type="coiled-coil region" evidence="1">
    <location>
        <begin position="323"/>
        <end position="350"/>
    </location>
</feature>
<evidence type="ECO:0000313" key="4">
    <source>
        <dbReference type="Proteomes" id="UP000503483"/>
    </source>
</evidence>
<reference evidence="3 4" key="1">
    <citation type="submission" date="2019-08" db="EMBL/GenBank/DDBJ databases">
        <title>Complete genome sequence of Arcobacter acticola.</title>
        <authorList>
            <person name="Miller W."/>
        </authorList>
    </citation>
    <scope>NUCLEOTIDE SEQUENCE [LARGE SCALE GENOMIC DNA]</scope>
    <source>
        <strain evidence="3 4">KCTC 52212</strain>
    </source>
</reference>
<dbReference type="SUPFAM" id="SSF50952">
    <property type="entry name" value="Soluble quinoprotein glucose dehydrogenase"/>
    <property type="match status" value="1"/>
</dbReference>
<dbReference type="KEGG" id="paco:AACT_2086"/>
<dbReference type="RefSeq" id="WP_172126775.1">
    <property type="nucleotide sequence ID" value="NZ_CP042652.1"/>
</dbReference>
<dbReference type="PANTHER" id="PTHR19328">
    <property type="entry name" value="HEDGEHOG-INTERACTING PROTEIN"/>
    <property type="match status" value="1"/>
</dbReference>
<dbReference type="Gene3D" id="2.120.10.30">
    <property type="entry name" value="TolB, C-terminal domain"/>
    <property type="match status" value="1"/>
</dbReference>
<dbReference type="EMBL" id="CP042652">
    <property type="protein sequence ID" value="QKE29216.1"/>
    <property type="molecule type" value="Genomic_DNA"/>
</dbReference>
<name>A0A6M8EIS7_9BACT</name>
<organism evidence="3 4">
    <name type="scientific">Arcobacter acticola</name>
    <dbReference type="NCBI Taxonomy" id="1849015"/>
    <lineage>
        <taxon>Bacteria</taxon>
        <taxon>Pseudomonadati</taxon>
        <taxon>Campylobacterota</taxon>
        <taxon>Epsilonproteobacteria</taxon>
        <taxon>Campylobacterales</taxon>
        <taxon>Arcobacteraceae</taxon>
        <taxon>Arcobacter</taxon>
    </lineage>
</organism>
<sequence>MHFIYLFIILPVLLFSQTIQFKSEDTNITVEKIASNLGVVWGMTFISDNELLFTVKTGKIALLNIKTKEIKNISNLSNTQNLNYTGQGGLLDVQKSPNFLKDNELFFTYVKEIKGKSTTVLAKAKLQNNKLINWNDLFISQAFSDTSRHFGSRITFDEEGHLYFSIGDRGVRENSQNLSNHAGSIIRLNLDGSIPSDNPFINKKDALPEIYTYGHRNPQGLFYDKTSKNLWSIEHGPRGGDEINLIEKGKNYGWPIISYGKEYWNDFAVGESTAKEGMQQPIKYYIPSIAPSSLMVYNGDLFKKYKGNIFSGALKLTHLNRIVLDKSNNVIKEERLLENLNERIRNVIQSSDGKIYISSDSGNIYMLSTKN</sequence>
<dbReference type="InterPro" id="IPR012938">
    <property type="entry name" value="Glc/Sorbosone_DH"/>
</dbReference>
<keyword evidence="4" id="KW-1185">Reference proteome</keyword>
<dbReference type="Proteomes" id="UP000503483">
    <property type="component" value="Chromosome"/>
</dbReference>
<gene>
    <name evidence="3" type="ORF">AACT_2086</name>
</gene>
<proteinExistence type="predicted"/>
<feature type="domain" description="Glucose/Sorbosone dehydrogenase" evidence="2">
    <location>
        <begin position="40"/>
        <end position="363"/>
    </location>
</feature>
<accession>A0A6M8EIS7</accession>
<evidence type="ECO:0000313" key="3">
    <source>
        <dbReference type="EMBL" id="QKE29216.1"/>
    </source>
</evidence>
<dbReference type="AlphaFoldDB" id="A0A6M8EIS7"/>
<dbReference type="PANTHER" id="PTHR19328:SF75">
    <property type="entry name" value="ALDOSE SUGAR DEHYDROGENASE YLII"/>
    <property type="match status" value="1"/>
</dbReference>
<dbReference type="InterPro" id="IPR011041">
    <property type="entry name" value="Quinoprot_gluc/sorb_DH_b-prop"/>
</dbReference>
<keyword evidence="1" id="KW-0175">Coiled coil</keyword>
<evidence type="ECO:0000259" key="2">
    <source>
        <dbReference type="Pfam" id="PF07995"/>
    </source>
</evidence>
<dbReference type="InterPro" id="IPR011042">
    <property type="entry name" value="6-blade_b-propeller_TolB-like"/>
</dbReference>
<dbReference type="Pfam" id="PF07995">
    <property type="entry name" value="GSDH"/>
    <property type="match status" value="1"/>
</dbReference>